<accession>A0ACC2LWB1</accession>
<sequence length="213" mass="24049">MPFTRMQNVLDIDHIVKFTEGTTFITLQFKNRRQHVWHPIEGDVSTIMSETDPLAEKNALLYANSLWSHKSRHALIRGMLSCFDLSCALDEVESEVSRCLLNLLSTAKDEGFNAIDVVFTIDVVTVDSYDEEMISQVISQFGVTAPASRSSIQALPSRVFDGMSSSYKCTICLDEFSLGMTVTQLPCLHDFHLRCIETWLNKTNRCPLCRSSI</sequence>
<proteinExistence type="predicted"/>
<evidence type="ECO:0000313" key="2">
    <source>
        <dbReference type="Proteomes" id="UP001234297"/>
    </source>
</evidence>
<reference evidence="1 2" key="1">
    <citation type="journal article" date="2022" name="Hortic Res">
        <title>A haplotype resolved chromosomal level avocado genome allows analysis of novel avocado genes.</title>
        <authorList>
            <person name="Nath O."/>
            <person name="Fletcher S.J."/>
            <person name="Hayward A."/>
            <person name="Shaw L.M."/>
            <person name="Masouleh A.K."/>
            <person name="Furtado A."/>
            <person name="Henry R.J."/>
            <person name="Mitter N."/>
        </authorList>
    </citation>
    <scope>NUCLEOTIDE SEQUENCE [LARGE SCALE GENOMIC DNA]</scope>
    <source>
        <strain evidence="2">cv. Hass</strain>
    </source>
</reference>
<comment type="caution">
    <text evidence="1">The sequence shown here is derived from an EMBL/GenBank/DDBJ whole genome shotgun (WGS) entry which is preliminary data.</text>
</comment>
<organism evidence="1 2">
    <name type="scientific">Persea americana</name>
    <name type="common">Avocado</name>
    <dbReference type="NCBI Taxonomy" id="3435"/>
    <lineage>
        <taxon>Eukaryota</taxon>
        <taxon>Viridiplantae</taxon>
        <taxon>Streptophyta</taxon>
        <taxon>Embryophyta</taxon>
        <taxon>Tracheophyta</taxon>
        <taxon>Spermatophyta</taxon>
        <taxon>Magnoliopsida</taxon>
        <taxon>Magnoliidae</taxon>
        <taxon>Laurales</taxon>
        <taxon>Lauraceae</taxon>
        <taxon>Persea</taxon>
    </lineage>
</organism>
<keyword evidence="2" id="KW-1185">Reference proteome</keyword>
<dbReference type="EMBL" id="CM056811">
    <property type="protein sequence ID" value="KAJ8637319.1"/>
    <property type="molecule type" value="Genomic_DNA"/>
</dbReference>
<evidence type="ECO:0000313" key="1">
    <source>
        <dbReference type="EMBL" id="KAJ8637319.1"/>
    </source>
</evidence>
<dbReference type="Proteomes" id="UP001234297">
    <property type="component" value="Chromosome 3"/>
</dbReference>
<gene>
    <name evidence="1" type="ORF">MRB53_011586</name>
</gene>
<name>A0ACC2LWB1_PERAE</name>
<protein>
    <submittedName>
        <fullName evidence="1">Uncharacterized protein</fullName>
    </submittedName>
</protein>